<proteinExistence type="predicted"/>
<dbReference type="Pfam" id="PF03572">
    <property type="entry name" value="Peptidase_S41"/>
    <property type="match status" value="1"/>
</dbReference>
<feature type="domain" description="Tail specific protease" evidence="1">
    <location>
        <begin position="321"/>
        <end position="585"/>
    </location>
</feature>
<organism evidence="2 3">
    <name type="scientific">Tenacibaculum vairaonense</name>
    <dbReference type="NCBI Taxonomy" id="3137860"/>
    <lineage>
        <taxon>Bacteria</taxon>
        <taxon>Pseudomonadati</taxon>
        <taxon>Bacteroidota</taxon>
        <taxon>Flavobacteriia</taxon>
        <taxon>Flavobacteriales</taxon>
        <taxon>Flavobacteriaceae</taxon>
        <taxon>Tenacibaculum</taxon>
    </lineage>
</organism>
<reference evidence="2 3" key="1">
    <citation type="submission" date="2024-05" db="EMBL/GenBank/DDBJ databases">
        <authorList>
            <person name="Duchaud E."/>
        </authorList>
    </citation>
    <scope>NUCLEOTIDE SEQUENCE [LARGE SCALE GENOMIC DNA]</scope>
    <source>
        <strain evidence="2">Ena-SAMPLE-TAB-13-05-2024-13:56:06:370-140305</strain>
    </source>
</reference>
<dbReference type="InterPro" id="IPR029045">
    <property type="entry name" value="ClpP/crotonase-like_dom_sf"/>
</dbReference>
<dbReference type="EMBL" id="CAXJRC010000005">
    <property type="protein sequence ID" value="CAL2105330.1"/>
    <property type="molecule type" value="Genomic_DNA"/>
</dbReference>
<gene>
    <name evidence="2" type="ORF">T190115A13A_140097</name>
</gene>
<dbReference type="Gene3D" id="3.90.226.10">
    <property type="entry name" value="2-enoyl-CoA Hydratase, Chain A, domain 1"/>
    <property type="match status" value="1"/>
</dbReference>
<dbReference type="PANTHER" id="PTHR11261">
    <property type="entry name" value="INTERPHOTORECEPTOR RETINOID-BINDING PROTEIN"/>
    <property type="match status" value="1"/>
</dbReference>
<evidence type="ECO:0000259" key="1">
    <source>
        <dbReference type="SMART" id="SM00245"/>
    </source>
</evidence>
<dbReference type="SMART" id="SM00245">
    <property type="entry name" value="TSPc"/>
    <property type="match status" value="1"/>
</dbReference>
<evidence type="ECO:0000313" key="3">
    <source>
        <dbReference type="Proteomes" id="UP001497602"/>
    </source>
</evidence>
<accession>A0ABP1F9W5</accession>
<evidence type="ECO:0000313" key="2">
    <source>
        <dbReference type="EMBL" id="CAL2105330.1"/>
    </source>
</evidence>
<protein>
    <submittedName>
        <fullName evidence="2">TSPc domain-containing protein</fullName>
    </submittedName>
</protein>
<dbReference type="PANTHER" id="PTHR11261:SF3">
    <property type="entry name" value="RETINOL-BINDING PROTEIN 3"/>
    <property type="match status" value="1"/>
</dbReference>
<name>A0ABP1F9W5_9FLAO</name>
<dbReference type="Proteomes" id="UP001497602">
    <property type="component" value="Unassembled WGS sequence"/>
</dbReference>
<dbReference type="SUPFAM" id="SSF52096">
    <property type="entry name" value="ClpP/crotonase"/>
    <property type="match status" value="1"/>
</dbReference>
<dbReference type="InterPro" id="IPR005151">
    <property type="entry name" value="Tail-specific_protease"/>
</dbReference>
<sequence>MSKLKLYHTCIIMLLSIVTYSQSLDFKKSPFTGVKWSENSPIIRYNKKWYLLKTIDGFTQEELIKLCKENFGGKWKKRFSEDLVYVLFYGKKHVVKKHVELKLQDKGKLFKVSAKLTKENREFVKLYNKKFNLPPQKISSKQALEDINEFERILKTKSSYIQLINFNYSEKLDVLRSFLSQKKETIDVNYLTNELAKILAEIGDRHASVKNDLKNKKNHATYGLRLPFGITVLNDKLIAVKEKNNQYELLHKKYPYIQSVNKVSIESYLENYAYKHKKAPKESKLKRAAESIQRIGKLYFENNINIEDTISVTFHDDQGNVKKENYKLSKKKQGYKSRTASNFRKNYNNLESNKYKKLDTLLGENIGYIAIPRMKNLKREKKYKEYLHNVIGNFSNTKALILDLRNNPGGRRDVLNLLGEYFIPKDKSPWVANIAYVRTDSVFEDYKSMDNRYLFRYGSKRFNEKDREAINSFNNNFTPYVKADESKFTEPYYMILKSRKEFYKGIVYILVDEKTFSAASVFAASLKGLPNVKIVGNTTDGSSGKSQKFYLTNSQIRVKVSTMISYQRNGKTLDGNGTQPDVFLPKSLEQLLKLEDIQLDFLVKIISKKGRV</sequence>
<comment type="caution">
    <text evidence="2">The sequence shown here is derived from an EMBL/GenBank/DDBJ whole genome shotgun (WGS) entry which is preliminary data.</text>
</comment>
<keyword evidence="3" id="KW-1185">Reference proteome</keyword>